<keyword evidence="8" id="KW-0227">DNA damage</keyword>
<organism evidence="18 19">
    <name type="scientific">Saccharata proteae CBS 121410</name>
    <dbReference type="NCBI Taxonomy" id="1314787"/>
    <lineage>
        <taxon>Eukaryota</taxon>
        <taxon>Fungi</taxon>
        <taxon>Dikarya</taxon>
        <taxon>Ascomycota</taxon>
        <taxon>Pezizomycotina</taxon>
        <taxon>Dothideomycetes</taxon>
        <taxon>Dothideomycetes incertae sedis</taxon>
        <taxon>Botryosphaeriales</taxon>
        <taxon>Saccharataceae</taxon>
        <taxon>Saccharata</taxon>
    </lineage>
</organism>
<evidence type="ECO:0000256" key="10">
    <source>
        <dbReference type="ARBA" id="ARBA00022833"/>
    </source>
</evidence>
<dbReference type="Gene3D" id="1.20.58.60">
    <property type="match status" value="1"/>
</dbReference>
<dbReference type="Pfam" id="PF13476">
    <property type="entry name" value="AAA_23"/>
    <property type="match status" value="1"/>
</dbReference>
<dbReference type="OrthoDB" id="18797at2759"/>
<evidence type="ECO:0000256" key="16">
    <source>
        <dbReference type="SAM" id="MobiDB-lite"/>
    </source>
</evidence>
<evidence type="ECO:0000256" key="15">
    <source>
        <dbReference type="SAM" id="Coils"/>
    </source>
</evidence>
<evidence type="ECO:0000313" key="19">
    <source>
        <dbReference type="Proteomes" id="UP000799776"/>
    </source>
</evidence>
<evidence type="ECO:0000256" key="1">
    <source>
        <dbReference type="ARBA" id="ARBA00001947"/>
    </source>
</evidence>
<evidence type="ECO:0000256" key="5">
    <source>
        <dbReference type="ARBA" id="ARBA00017893"/>
    </source>
</evidence>
<dbReference type="Gene3D" id="3.40.50.300">
    <property type="entry name" value="P-loop containing nucleotide triphosphate hydrolases"/>
    <property type="match status" value="2"/>
</dbReference>
<dbReference type="GO" id="GO:0007004">
    <property type="term" value="P:telomere maintenance via telomerase"/>
    <property type="evidence" value="ECO:0007669"/>
    <property type="project" value="TreeGrafter"/>
</dbReference>
<comment type="catalytic activity">
    <reaction evidence="14">
        <text>ATP + H2O = ADP + phosphate + H(+)</text>
        <dbReference type="Rhea" id="RHEA:13065"/>
        <dbReference type="ChEBI" id="CHEBI:15377"/>
        <dbReference type="ChEBI" id="CHEBI:15378"/>
        <dbReference type="ChEBI" id="CHEBI:30616"/>
        <dbReference type="ChEBI" id="CHEBI:43474"/>
        <dbReference type="ChEBI" id="CHEBI:456216"/>
    </reaction>
</comment>
<evidence type="ECO:0000256" key="9">
    <source>
        <dbReference type="ARBA" id="ARBA00022801"/>
    </source>
</evidence>
<keyword evidence="10" id="KW-0862">Zinc</keyword>
<comment type="caution">
    <text evidence="18">The sequence shown here is derived from an EMBL/GenBank/DDBJ whole genome shotgun (WGS) entry which is preliminary data.</text>
</comment>
<comment type="similarity">
    <text evidence="4">Belongs to the SMC family. RAD50 subfamily.</text>
</comment>
<dbReference type="SUPFAM" id="SSF52540">
    <property type="entry name" value="P-loop containing nucleoside triphosphate hydrolases"/>
    <property type="match status" value="1"/>
</dbReference>
<gene>
    <name evidence="18" type="ORF">K490DRAFT_71503</name>
</gene>
<comment type="cofactor">
    <cofactor evidence="1">
        <name>Zn(2+)</name>
        <dbReference type="ChEBI" id="CHEBI:29105"/>
    </cofactor>
</comment>
<feature type="region of interest" description="Disordered" evidence="16">
    <location>
        <begin position="578"/>
        <end position="611"/>
    </location>
</feature>
<dbReference type="GO" id="GO:0000722">
    <property type="term" value="P:telomere maintenance via recombination"/>
    <property type="evidence" value="ECO:0007669"/>
    <property type="project" value="TreeGrafter"/>
</dbReference>
<keyword evidence="11 15" id="KW-0175">Coiled coil</keyword>
<evidence type="ECO:0000256" key="8">
    <source>
        <dbReference type="ARBA" id="ARBA00022763"/>
    </source>
</evidence>
<evidence type="ECO:0000256" key="4">
    <source>
        <dbReference type="ARBA" id="ARBA00009439"/>
    </source>
</evidence>
<evidence type="ECO:0000256" key="3">
    <source>
        <dbReference type="ARBA" id="ARBA00004286"/>
    </source>
</evidence>
<dbReference type="GO" id="GO:0000794">
    <property type="term" value="C:condensed nuclear chromosome"/>
    <property type="evidence" value="ECO:0007669"/>
    <property type="project" value="TreeGrafter"/>
</dbReference>
<keyword evidence="6" id="KW-0158">Chromosome</keyword>
<dbReference type="Proteomes" id="UP000799776">
    <property type="component" value="Unassembled WGS sequence"/>
</dbReference>
<keyword evidence="19" id="KW-1185">Reference proteome</keyword>
<evidence type="ECO:0000256" key="12">
    <source>
        <dbReference type="ARBA" id="ARBA00023204"/>
    </source>
</evidence>
<keyword evidence="12" id="KW-0234">DNA repair</keyword>
<dbReference type="GO" id="GO:0046872">
    <property type="term" value="F:metal ion binding"/>
    <property type="evidence" value="ECO:0007669"/>
    <property type="project" value="UniProtKB-KW"/>
</dbReference>
<sequence length="1293" mass="150285">MQILGIRSFDNRVPETIEFFTPLTLIVGLNGSGKTTIIECLKFATIGELPANSDRGKAFIHDPNLVNEKEILAQVRLAFKSTTGAKMVATRNLQLSVKKTNKTLSRSIKALETQLMIIRNGERTSISSRYFGISPAIIEYVIFCHQDDSLWPMSEPSALKKRFDEIFEALKYTKAVENLKLIQKKQNEELGKHKIVEQHAKEDKDRGERAEKRSEELYDEIERLRESANDLETKVKEAGARTKEAWDHAAKFEKIVAKLEGKRIEAEALGSSVEDLQRNIKEMSETDEQLQDHLDNYEERVALYEQDSQTQRERWGDISQQMEKARGNVEIKQSELGRYQAQKEQHEINIGKRSALIKETAHRHGIRGFDLDEVTSEHVQDFMERIGRMAREQKAALESARREKEAEQQEAQRVLNELEQRRSILRQNKDNSKTQIAANDEKIAAVQEKINGVDIDEGRKAAFESSIEDTAGRLAKAKSDFDAAKWDEKIREADNQLRDLEDRKDKLDAEMVDGTRQAGDSARLDFIQKELKERERSLETMSRVHGDRLTQILGRGWDPRTLEQEFQSAVRTNAEQVRDAELQRDGTSRELEQVDAKLTDAKKNQKQKSEESKRCRDRICDAFEEEPDLPDSFPEVLRAAEQNYEIRKTDQNNFTIMKKYYEQAKAVFETQHKCRLCRRPLQEQKDIEEFFKVVRKGIASATDEDFAQELEEVEEYVHRAKETQPSYDIWLRLKDELPSLDTECQTLTSRRNALLSKVEEQDSVLQERQAAKRDVESMTKTVQNMTRYHTDIRSFQAQIEELSTKQKESGGSRGLEVIQDELKKVNDGYRTVKATLSQLSTDKERGRDLINRLELSFRDIKAKLSEAEYQLKEKTSLLTQIGDLKSLIAEQRESMRRNDQDIQALLPQIDQAKAKYEDITRRGTEREAELSRDLIRLQDSERDLRAADQEIWRYIDGGGDQNLARARREIEYLREKVKDLENEQREITVEAKKIEEQLRSHSETKRQITDNIRYRTNRRQLEAVRIEIEELEQHNVEGDKTRYEREGSRWQHKRNELSAEQASIIGTLKSKDDQLKQLVNDWETDYKDAAYKYKEAHIRVETTKAVIQDLSRYGGALDQAIVKYHSLKLEEINRVIEELWKKTYQGTDVDSILIRSEPETLQKTKSYNYRVVMVKQDVEMDMRGRCSAGQKVLASIIIRLALAECFGVNCGLIALDEPTTNLDRENIRALASSLAEIIRFRRSQRNFQLIVITHDEEFLREMQCADFCDFYYHVSRNERQKSVIKRQSIADVM</sequence>
<dbReference type="InterPro" id="IPR027417">
    <property type="entry name" value="P-loop_NTPase"/>
</dbReference>
<feature type="coiled-coil region" evidence="15">
    <location>
        <begin position="207"/>
        <end position="349"/>
    </location>
</feature>
<protein>
    <recommendedName>
        <fullName evidence="5">DNA repair protein RAD50</fullName>
    </recommendedName>
</protein>
<evidence type="ECO:0000256" key="11">
    <source>
        <dbReference type="ARBA" id="ARBA00023054"/>
    </source>
</evidence>
<dbReference type="FunFam" id="3.40.50.300:FF:000947">
    <property type="entry name" value="DNA repair protein RAD50"/>
    <property type="match status" value="1"/>
</dbReference>
<keyword evidence="9" id="KW-0378">Hydrolase</keyword>
<reference evidence="18" key="1">
    <citation type="journal article" date="2020" name="Stud. Mycol.">
        <title>101 Dothideomycetes genomes: a test case for predicting lifestyles and emergence of pathogens.</title>
        <authorList>
            <person name="Haridas S."/>
            <person name="Albert R."/>
            <person name="Binder M."/>
            <person name="Bloem J."/>
            <person name="Labutti K."/>
            <person name="Salamov A."/>
            <person name="Andreopoulos B."/>
            <person name="Baker S."/>
            <person name="Barry K."/>
            <person name="Bills G."/>
            <person name="Bluhm B."/>
            <person name="Cannon C."/>
            <person name="Castanera R."/>
            <person name="Culley D."/>
            <person name="Daum C."/>
            <person name="Ezra D."/>
            <person name="Gonzalez J."/>
            <person name="Henrissat B."/>
            <person name="Kuo A."/>
            <person name="Liang C."/>
            <person name="Lipzen A."/>
            <person name="Lutzoni F."/>
            <person name="Magnuson J."/>
            <person name="Mondo S."/>
            <person name="Nolan M."/>
            <person name="Ohm R."/>
            <person name="Pangilinan J."/>
            <person name="Park H.-J."/>
            <person name="Ramirez L."/>
            <person name="Alfaro M."/>
            <person name="Sun H."/>
            <person name="Tritt A."/>
            <person name="Yoshinaga Y."/>
            <person name="Zwiers L.-H."/>
            <person name="Turgeon B."/>
            <person name="Goodwin S."/>
            <person name="Spatafora J."/>
            <person name="Crous P."/>
            <person name="Grigoriev I."/>
        </authorList>
    </citation>
    <scope>NUCLEOTIDE SEQUENCE</scope>
    <source>
        <strain evidence="18">CBS 121410</strain>
    </source>
</reference>
<evidence type="ECO:0000259" key="17">
    <source>
        <dbReference type="Pfam" id="PF13476"/>
    </source>
</evidence>
<keyword evidence="7" id="KW-0479">Metal-binding</keyword>
<dbReference type="GO" id="GO:0016887">
    <property type="term" value="F:ATP hydrolysis activity"/>
    <property type="evidence" value="ECO:0007669"/>
    <property type="project" value="InterPro"/>
</dbReference>
<name>A0A9P4M2X2_9PEZI</name>
<dbReference type="InterPro" id="IPR004584">
    <property type="entry name" value="Rad50_eukaryotes"/>
</dbReference>
<evidence type="ECO:0000256" key="14">
    <source>
        <dbReference type="ARBA" id="ARBA00049360"/>
    </source>
</evidence>
<proteinExistence type="inferred from homology"/>
<dbReference type="GO" id="GO:0030870">
    <property type="term" value="C:Mre11 complex"/>
    <property type="evidence" value="ECO:0007669"/>
    <property type="project" value="InterPro"/>
</dbReference>
<dbReference type="Pfam" id="PF13558">
    <property type="entry name" value="SbcC_Walker_B"/>
    <property type="match status" value="1"/>
</dbReference>
<comment type="subcellular location">
    <subcellularLocation>
        <location evidence="3">Chromosome</location>
    </subcellularLocation>
    <subcellularLocation>
        <location evidence="2">Nucleus</location>
    </subcellularLocation>
</comment>
<feature type="domain" description="Rad50/SbcC-type AAA" evidence="17">
    <location>
        <begin position="2"/>
        <end position="234"/>
    </location>
</feature>
<feature type="coiled-coil region" evidence="15">
    <location>
        <begin position="963"/>
        <end position="1034"/>
    </location>
</feature>
<dbReference type="GO" id="GO:0043047">
    <property type="term" value="F:single-stranded telomeric DNA binding"/>
    <property type="evidence" value="ECO:0007669"/>
    <property type="project" value="TreeGrafter"/>
</dbReference>
<evidence type="ECO:0000256" key="13">
    <source>
        <dbReference type="ARBA" id="ARBA00023242"/>
    </source>
</evidence>
<dbReference type="GO" id="GO:0003691">
    <property type="term" value="F:double-stranded telomeric DNA binding"/>
    <property type="evidence" value="ECO:0007669"/>
    <property type="project" value="TreeGrafter"/>
</dbReference>
<dbReference type="FunFam" id="3.40.50.300:FF:001195">
    <property type="entry name" value="DNA repair protein rad50"/>
    <property type="match status" value="1"/>
</dbReference>
<accession>A0A9P4M2X2</accession>
<evidence type="ECO:0000256" key="6">
    <source>
        <dbReference type="ARBA" id="ARBA00022454"/>
    </source>
</evidence>
<feature type="coiled-coil region" evidence="15">
    <location>
        <begin position="383"/>
        <end position="435"/>
    </location>
</feature>
<evidence type="ECO:0000256" key="2">
    <source>
        <dbReference type="ARBA" id="ARBA00004123"/>
    </source>
</evidence>
<dbReference type="GO" id="GO:0070192">
    <property type="term" value="P:chromosome organization involved in meiotic cell cycle"/>
    <property type="evidence" value="ECO:0007669"/>
    <property type="project" value="TreeGrafter"/>
</dbReference>
<dbReference type="PANTHER" id="PTHR18867">
    <property type="entry name" value="RAD50"/>
    <property type="match status" value="1"/>
</dbReference>
<dbReference type="InterPro" id="IPR038729">
    <property type="entry name" value="Rad50/SbcC_AAA"/>
</dbReference>
<dbReference type="PANTHER" id="PTHR18867:SF12">
    <property type="entry name" value="DNA REPAIR PROTEIN RAD50"/>
    <property type="match status" value="1"/>
</dbReference>
<feature type="coiled-coil region" evidence="15">
    <location>
        <begin position="483"/>
        <end position="517"/>
    </location>
</feature>
<dbReference type="GO" id="GO:0051880">
    <property type="term" value="F:G-quadruplex DNA binding"/>
    <property type="evidence" value="ECO:0007669"/>
    <property type="project" value="TreeGrafter"/>
</dbReference>
<keyword evidence="13" id="KW-0539">Nucleus</keyword>
<dbReference type="NCBIfam" id="TIGR00606">
    <property type="entry name" value="rad50"/>
    <property type="match status" value="1"/>
</dbReference>
<dbReference type="GO" id="GO:0006302">
    <property type="term" value="P:double-strand break repair"/>
    <property type="evidence" value="ECO:0007669"/>
    <property type="project" value="InterPro"/>
</dbReference>
<dbReference type="EMBL" id="ML978712">
    <property type="protein sequence ID" value="KAF2091299.1"/>
    <property type="molecule type" value="Genomic_DNA"/>
</dbReference>
<evidence type="ECO:0000313" key="18">
    <source>
        <dbReference type="EMBL" id="KAF2091299.1"/>
    </source>
</evidence>
<evidence type="ECO:0000256" key="7">
    <source>
        <dbReference type="ARBA" id="ARBA00022723"/>
    </source>
</evidence>